<feature type="chain" id="PRO_5032891461" evidence="1">
    <location>
        <begin position="20"/>
        <end position="148"/>
    </location>
</feature>
<dbReference type="AlphaFoldDB" id="A0A833PAD2"/>
<keyword evidence="1" id="KW-0732">Signal</keyword>
<evidence type="ECO:0000256" key="1">
    <source>
        <dbReference type="SAM" id="SignalP"/>
    </source>
</evidence>
<dbReference type="EMBL" id="WNDP01000186">
    <property type="protein sequence ID" value="KAF1018142.1"/>
    <property type="molecule type" value="Genomic_DNA"/>
</dbReference>
<comment type="caution">
    <text evidence="2">The sequence shown here is derived from an EMBL/GenBank/DDBJ whole genome shotgun (WGS) entry which is preliminary data.</text>
</comment>
<proteinExistence type="predicted"/>
<dbReference type="Proteomes" id="UP000490535">
    <property type="component" value="Unassembled WGS sequence"/>
</dbReference>
<accession>A0A833PAD2</accession>
<protein>
    <submittedName>
        <fullName evidence="2">Uncharacterized protein</fullName>
    </submittedName>
</protein>
<feature type="signal peptide" evidence="1">
    <location>
        <begin position="1"/>
        <end position="19"/>
    </location>
</feature>
<sequence>MKKFTLMAFILCMYSTSQAAPNIWQDSFAQGFSLYSLQNSQNQKLTISCNSGGVLNVDHSVELSTGSKAYASFNKQSSFSFIIDGKALDAPAETRSRLNGNDWDKLIVHLGKAKKIDVFINNKKMASFISTKANKAFAKELVETCASL</sequence>
<gene>
    <name evidence="2" type="ORF">GAK29_04336</name>
</gene>
<evidence type="ECO:0000313" key="3">
    <source>
        <dbReference type="Proteomes" id="UP000490535"/>
    </source>
</evidence>
<evidence type="ECO:0000313" key="2">
    <source>
        <dbReference type="EMBL" id="KAF1018142.1"/>
    </source>
</evidence>
<name>A0A833PAD2_ACIBZ</name>
<organism evidence="2 3">
    <name type="scientific">Acinetobacter bereziniae</name>
    <name type="common">Acinetobacter genomosp. 10</name>
    <dbReference type="NCBI Taxonomy" id="106648"/>
    <lineage>
        <taxon>Bacteria</taxon>
        <taxon>Pseudomonadati</taxon>
        <taxon>Pseudomonadota</taxon>
        <taxon>Gammaproteobacteria</taxon>
        <taxon>Moraxellales</taxon>
        <taxon>Moraxellaceae</taxon>
        <taxon>Acinetobacter</taxon>
    </lineage>
</organism>
<reference evidence="3" key="1">
    <citation type="journal article" date="2020" name="MBio">
        <title>Horizontal gene transfer to a defensive symbiont with a reduced genome amongst a multipartite beetle microbiome.</title>
        <authorList>
            <person name="Waterworth S.C."/>
            <person name="Florez L.V."/>
            <person name="Rees E.R."/>
            <person name="Hertweck C."/>
            <person name="Kaltenpoth M."/>
            <person name="Kwan J.C."/>
        </authorList>
    </citation>
    <scope>NUCLEOTIDE SEQUENCE [LARGE SCALE GENOMIC DNA]</scope>
</reference>